<evidence type="ECO:0000256" key="1">
    <source>
        <dbReference type="SAM" id="Coils"/>
    </source>
</evidence>
<feature type="signal peptide" evidence="2">
    <location>
        <begin position="1"/>
        <end position="21"/>
    </location>
</feature>
<keyword evidence="4" id="KW-1185">Reference proteome</keyword>
<reference evidence="3" key="2">
    <citation type="submission" date="2023-01" db="EMBL/GenBank/DDBJ databases">
        <title>Gilvimarinus xylanilyticus HB14 isolated from Caulerpa lentillifera aquaculture base in Hainan, China.</title>
        <authorList>
            <person name="Zhang Y.-J."/>
        </authorList>
    </citation>
    <scope>NUCLEOTIDE SEQUENCE</scope>
    <source>
        <strain evidence="3">HB14</strain>
    </source>
</reference>
<evidence type="ECO:0000256" key="2">
    <source>
        <dbReference type="SAM" id="SignalP"/>
    </source>
</evidence>
<dbReference type="EMBL" id="JAMFTH010000003">
    <property type="protein sequence ID" value="MCP8899977.1"/>
    <property type="molecule type" value="Genomic_DNA"/>
</dbReference>
<proteinExistence type="predicted"/>
<accession>A0A9X2I5T8</accession>
<keyword evidence="1" id="KW-0175">Coiled coil</keyword>
<dbReference type="AlphaFoldDB" id="A0A9X2I5T8"/>
<reference evidence="3" key="1">
    <citation type="submission" date="2022-05" db="EMBL/GenBank/DDBJ databases">
        <authorList>
            <person name="Sun H.-N."/>
        </authorList>
    </citation>
    <scope>NUCLEOTIDE SEQUENCE</scope>
    <source>
        <strain evidence="3">HB14</strain>
    </source>
</reference>
<dbReference type="Proteomes" id="UP001139319">
    <property type="component" value="Unassembled WGS sequence"/>
</dbReference>
<evidence type="ECO:0000313" key="4">
    <source>
        <dbReference type="Proteomes" id="UP001139319"/>
    </source>
</evidence>
<evidence type="ECO:0000313" key="3">
    <source>
        <dbReference type="EMBL" id="MCP8899977.1"/>
    </source>
</evidence>
<name>A0A9X2I5T8_9GAMM</name>
<comment type="caution">
    <text evidence="3">The sequence shown here is derived from an EMBL/GenBank/DDBJ whole genome shotgun (WGS) entry which is preliminary data.</text>
</comment>
<feature type="coiled-coil region" evidence="1">
    <location>
        <begin position="158"/>
        <end position="203"/>
    </location>
</feature>
<evidence type="ECO:0008006" key="5">
    <source>
        <dbReference type="Google" id="ProtNLM"/>
    </source>
</evidence>
<dbReference type="RefSeq" id="WP_253968269.1">
    <property type="nucleotide sequence ID" value="NZ_JAMFTH010000003.1"/>
</dbReference>
<protein>
    <recommendedName>
        <fullName evidence="5">DUF4124 domain-containing protein</fullName>
    </recommendedName>
</protein>
<keyword evidence="2" id="KW-0732">Signal</keyword>
<sequence>MKSINQLGLAIAIMLAPLALGAEEDDFSDLGDVLFRYTNAQGSYVVEQSIPPAAAAGGYDIITRNGRVLKTVPAAPKGEDAVKYAEKLRREAAQAEWDTHLKRRFSSVKDIESAKKRALTELQGTLSILRANRGGITAQLEDQQRRAGVMERNGQPVSETILQNIQSLESEARELEKQIEARNQELDKKAAKYDRDIERFKEISS</sequence>
<organism evidence="3 4">
    <name type="scientific">Gilvimarinus xylanilyticus</name>
    <dbReference type="NCBI Taxonomy" id="2944139"/>
    <lineage>
        <taxon>Bacteria</taxon>
        <taxon>Pseudomonadati</taxon>
        <taxon>Pseudomonadota</taxon>
        <taxon>Gammaproteobacteria</taxon>
        <taxon>Cellvibrionales</taxon>
        <taxon>Cellvibrionaceae</taxon>
        <taxon>Gilvimarinus</taxon>
    </lineage>
</organism>
<feature type="chain" id="PRO_5040939515" description="DUF4124 domain-containing protein" evidence="2">
    <location>
        <begin position="22"/>
        <end position="205"/>
    </location>
</feature>
<gene>
    <name evidence="3" type="ORF">M6D89_11770</name>
</gene>